<organism evidence="1 2">
    <name type="scientific">Zopfia rhizophila CBS 207.26</name>
    <dbReference type="NCBI Taxonomy" id="1314779"/>
    <lineage>
        <taxon>Eukaryota</taxon>
        <taxon>Fungi</taxon>
        <taxon>Dikarya</taxon>
        <taxon>Ascomycota</taxon>
        <taxon>Pezizomycotina</taxon>
        <taxon>Dothideomycetes</taxon>
        <taxon>Dothideomycetes incertae sedis</taxon>
        <taxon>Zopfiaceae</taxon>
        <taxon>Zopfia</taxon>
    </lineage>
</organism>
<name>A0A6A6EBP6_9PEZI</name>
<feature type="non-terminal residue" evidence="1">
    <location>
        <position position="1"/>
    </location>
</feature>
<dbReference type="Proteomes" id="UP000800200">
    <property type="component" value="Unassembled WGS sequence"/>
</dbReference>
<protein>
    <submittedName>
        <fullName evidence="1">Uncharacterized protein</fullName>
    </submittedName>
</protein>
<reference evidence="1" key="1">
    <citation type="journal article" date="2020" name="Stud. Mycol.">
        <title>101 Dothideomycetes genomes: a test case for predicting lifestyles and emergence of pathogens.</title>
        <authorList>
            <person name="Haridas S."/>
            <person name="Albert R."/>
            <person name="Binder M."/>
            <person name="Bloem J."/>
            <person name="Labutti K."/>
            <person name="Salamov A."/>
            <person name="Andreopoulos B."/>
            <person name="Baker S."/>
            <person name="Barry K."/>
            <person name="Bills G."/>
            <person name="Bluhm B."/>
            <person name="Cannon C."/>
            <person name="Castanera R."/>
            <person name="Culley D."/>
            <person name="Daum C."/>
            <person name="Ezra D."/>
            <person name="Gonzalez J."/>
            <person name="Henrissat B."/>
            <person name="Kuo A."/>
            <person name="Liang C."/>
            <person name="Lipzen A."/>
            <person name="Lutzoni F."/>
            <person name="Magnuson J."/>
            <person name="Mondo S."/>
            <person name="Nolan M."/>
            <person name="Ohm R."/>
            <person name="Pangilinan J."/>
            <person name="Park H.-J."/>
            <person name="Ramirez L."/>
            <person name="Alfaro M."/>
            <person name="Sun H."/>
            <person name="Tritt A."/>
            <person name="Yoshinaga Y."/>
            <person name="Zwiers L.-H."/>
            <person name="Turgeon B."/>
            <person name="Goodwin S."/>
            <person name="Spatafora J."/>
            <person name="Crous P."/>
            <person name="Grigoriev I."/>
        </authorList>
    </citation>
    <scope>NUCLEOTIDE SEQUENCE</scope>
    <source>
        <strain evidence="1">CBS 207.26</strain>
    </source>
</reference>
<accession>A0A6A6EBP6</accession>
<feature type="non-terminal residue" evidence="1">
    <location>
        <position position="102"/>
    </location>
</feature>
<sequence>LDQDNWLIIQRYMEVLKPLMLATKKLEVCTHDYCLNGALLICSNLRKNGALWEVLPIFEKLLETLEQFKTQYEHIAKSDDDLIHHLILNMQLGWQKLDYYYS</sequence>
<gene>
    <name evidence="1" type="ORF">K469DRAFT_530416</name>
</gene>
<dbReference type="AlphaFoldDB" id="A0A6A6EBP6"/>
<keyword evidence="2" id="KW-1185">Reference proteome</keyword>
<dbReference type="EMBL" id="ML994626">
    <property type="protein sequence ID" value="KAF2187560.1"/>
    <property type="molecule type" value="Genomic_DNA"/>
</dbReference>
<evidence type="ECO:0000313" key="1">
    <source>
        <dbReference type="EMBL" id="KAF2187560.1"/>
    </source>
</evidence>
<dbReference type="OrthoDB" id="3780340at2759"/>
<proteinExistence type="predicted"/>
<evidence type="ECO:0000313" key="2">
    <source>
        <dbReference type="Proteomes" id="UP000800200"/>
    </source>
</evidence>